<gene>
    <name evidence="3" type="primary">SC179g500270.1_BraROA</name>
    <name evidence="2" type="synonym">A07p036140.1_BraROA</name>
    <name evidence="3" type="ORF">IGI04_042632</name>
    <name evidence="2" type="ORF">IGI04_042750</name>
</gene>
<reference evidence="3 4" key="1">
    <citation type="submission" date="2021-03" db="EMBL/GenBank/DDBJ databases">
        <authorList>
            <person name="King G.J."/>
            <person name="Bancroft I."/>
            <person name="Baten A."/>
            <person name="Bloomfield J."/>
            <person name="Borpatragohain P."/>
            <person name="He Z."/>
            <person name="Irish N."/>
            <person name="Irwin J."/>
            <person name="Liu K."/>
            <person name="Mauleon R.P."/>
            <person name="Moore J."/>
            <person name="Morris R."/>
            <person name="Ostergaard L."/>
            <person name="Wang B."/>
            <person name="Wells R."/>
        </authorList>
    </citation>
    <scope>NUCLEOTIDE SEQUENCE [LARGE SCALE GENOMIC DNA]</scope>
    <source>
        <strain evidence="3">R-o-18</strain>
        <tissue evidence="3">Leaf</tissue>
    </source>
</reference>
<organism evidence="3 4">
    <name type="scientific">Brassica rapa subsp. trilocularis</name>
    <dbReference type="NCBI Taxonomy" id="1813537"/>
    <lineage>
        <taxon>Eukaryota</taxon>
        <taxon>Viridiplantae</taxon>
        <taxon>Streptophyta</taxon>
        <taxon>Embryophyta</taxon>
        <taxon>Tracheophyta</taxon>
        <taxon>Spermatophyta</taxon>
        <taxon>Magnoliopsida</taxon>
        <taxon>eudicotyledons</taxon>
        <taxon>Gunneridae</taxon>
        <taxon>Pentapetalae</taxon>
        <taxon>rosids</taxon>
        <taxon>malvids</taxon>
        <taxon>Brassicales</taxon>
        <taxon>Brassicaceae</taxon>
        <taxon>Brassiceae</taxon>
        <taxon>Brassica</taxon>
    </lineage>
</organism>
<sequence length="105" mass="11871">MDQLSNGDDEDLDKPTDGDVLALPKGPMTRSRSRKLTQVIGGLVKRSWKQEECLEEGNDMIMGSSKDVRSLFDSYLRNHEASTHEITLRMCSTQLRSSSKKNQIK</sequence>
<evidence type="ECO:0000313" key="3">
    <source>
        <dbReference type="EMBL" id="KAG5374069.1"/>
    </source>
</evidence>
<keyword evidence="4" id="KW-1185">Reference proteome</keyword>
<comment type="caution">
    <text evidence="3">The sequence shown here is derived from an EMBL/GenBank/DDBJ whole genome shotgun (WGS) entry which is preliminary data.</text>
</comment>
<evidence type="ECO:0000313" key="4">
    <source>
        <dbReference type="Proteomes" id="UP000823674"/>
    </source>
</evidence>
<protein>
    <submittedName>
        <fullName evidence="3">Uncharacterized protein</fullName>
    </submittedName>
</protein>
<dbReference type="EMBL" id="JADBGQ010000066">
    <property type="protein sequence ID" value="KAG5373929.1"/>
    <property type="molecule type" value="Genomic_DNA"/>
</dbReference>
<accession>A0ABQ7KLG0</accession>
<evidence type="ECO:0000313" key="2">
    <source>
        <dbReference type="EMBL" id="KAG5373929.1"/>
    </source>
</evidence>
<feature type="region of interest" description="Disordered" evidence="1">
    <location>
        <begin position="1"/>
        <end position="35"/>
    </location>
</feature>
<name>A0ABQ7KLG0_BRACM</name>
<proteinExistence type="predicted"/>
<dbReference type="EMBL" id="JADBGQ010000049">
    <property type="protein sequence ID" value="KAG5374069.1"/>
    <property type="molecule type" value="Genomic_DNA"/>
</dbReference>
<dbReference type="Proteomes" id="UP000823674">
    <property type="component" value="Unassembled WGS sequence"/>
</dbReference>
<evidence type="ECO:0000256" key="1">
    <source>
        <dbReference type="SAM" id="MobiDB-lite"/>
    </source>
</evidence>